<dbReference type="Proteomes" id="UP000222163">
    <property type="component" value="Unassembled WGS sequence"/>
</dbReference>
<dbReference type="GO" id="GO:0003677">
    <property type="term" value="F:DNA binding"/>
    <property type="evidence" value="ECO:0007669"/>
    <property type="project" value="InterPro"/>
</dbReference>
<gene>
    <name evidence="3" type="ORF">CSC81_04620</name>
</gene>
<organism evidence="3 4">
    <name type="scientific">Tenacibaculum discolor</name>
    <dbReference type="NCBI Taxonomy" id="361581"/>
    <lineage>
        <taxon>Bacteria</taxon>
        <taxon>Pseudomonadati</taxon>
        <taxon>Bacteroidota</taxon>
        <taxon>Flavobacteriia</taxon>
        <taxon>Flavobacteriales</taxon>
        <taxon>Flavobacteriaceae</taxon>
        <taxon>Tenacibaculum</taxon>
    </lineage>
</organism>
<protein>
    <recommendedName>
        <fullName evidence="2">Tyr recombinase domain-containing protein</fullName>
    </recommendedName>
</protein>
<dbReference type="Pfam" id="PF00589">
    <property type="entry name" value="Phage_integrase"/>
    <property type="match status" value="1"/>
</dbReference>
<dbReference type="InterPro" id="IPR013762">
    <property type="entry name" value="Integrase-like_cat_sf"/>
</dbReference>
<dbReference type="PROSITE" id="PS51898">
    <property type="entry name" value="TYR_RECOMBINASE"/>
    <property type="match status" value="1"/>
</dbReference>
<evidence type="ECO:0000259" key="2">
    <source>
        <dbReference type="PROSITE" id="PS51898"/>
    </source>
</evidence>
<sequence length="434" mass="51425">MGKIVIMYFYLKQPKSDKATVIDLIYHLKAEKKNFKYSTGQKIIPADWDFSARYPKLKRGASGKKNKQIALVLDNYRKHLEDAISDFKIQNRHLTREDLKLIFEKKFNANYKDDKIPFNVKDAIEVFIENKKKGGGVSDNWKKKYTNLKNKITLFDVYKKRQTVFTDLNENWLDAYCGFLRDFPNLVDKKKAKEIKSIVPKVGQSDNTLYRHVNLLFTFLKWVRKNYKIEIQELTNPVDEYDTDDIHLTDEEIKKIEKVYLRSEVLQRARDIFLIGVYSGQRFSDYSVFEKEDIVQTKKGEIIIKRADKTEKESFIPLHNKLRVLLDRFDWKIPQMSTQKFNPYIKEVCMRAKINNIVKKTTHRGNKKEVEYQEKWKMVVSHTARRTFITLSSEKGMPDHIIMKITGIRNTETLAKYKKTSQDSVFDYMNITWG</sequence>
<dbReference type="EMBL" id="PDUU01000004">
    <property type="protein sequence ID" value="PHN97699.1"/>
    <property type="molecule type" value="Genomic_DNA"/>
</dbReference>
<dbReference type="InterPro" id="IPR035386">
    <property type="entry name" value="Arm-DNA-bind_5"/>
</dbReference>
<dbReference type="InterPro" id="IPR011010">
    <property type="entry name" value="DNA_brk_join_enz"/>
</dbReference>
<reference evidence="3 4" key="1">
    <citation type="journal article" date="2016" name="Nat. Commun.">
        <title>Microbial interactions lead to rapid micro-scale successions on model marine particles.</title>
        <authorList>
            <person name="Datta M.S."/>
            <person name="Sliwerska E."/>
            <person name="Gore J."/>
            <person name="Polz M.F."/>
            <person name="Cordero O.X."/>
        </authorList>
    </citation>
    <scope>NUCLEOTIDE SEQUENCE [LARGE SCALE GENOMIC DNA]</scope>
    <source>
        <strain evidence="3 4">4G03</strain>
    </source>
</reference>
<name>A0A2G1BV28_9FLAO</name>
<dbReference type="GO" id="GO:0015074">
    <property type="term" value="P:DNA integration"/>
    <property type="evidence" value="ECO:0007669"/>
    <property type="project" value="InterPro"/>
</dbReference>
<feature type="domain" description="Tyr recombinase" evidence="2">
    <location>
        <begin position="243"/>
        <end position="430"/>
    </location>
</feature>
<proteinExistence type="predicted"/>
<accession>A0A2G1BV28</accession>
<dbReference type="InterPro" id="IPR002104">
    <property type="entry name" value="Integrase_catalytic"/>
</dbReference>
<keyword evidence="1" id="KW-0233">DNA recombination</keyword>
<evidence type="ECO:0000313" key="4">
    <source>
        <dbReference type="Proteomes" id="UP000222163"/>
    </source>
</evidence>
<dbReference type="AlphaFoldDB" id="A0A2G1BV28"/>
<dbReference type="Pfam" id="PF17293">
    <property type="entry name" value="Arm-DNA-bind_5"/>
    <property type="match status" value="1"/>
</dbReference>
<dbReference type="Gene3D" id="1.10.443.10">
    <property type="entry name" value="Intergrase catalytic core"/>
    <property type="match status" value="1"/>
</dbReference>
<evidence type="ECO:0000256" key="1">
    <source>
        <dbReference type="ARBA" id="ARBA00023172"/>
    </source>
</evidence>
<evidence type="ECO:0000313" key="3">
    <source>
        <dbReference type="EMBL" id="PHN97699.1"/>
    </source>
</evidence>
<comment type="caution">
    <text evidence="3">The sequence shown here is derived from an EMBL/GenBank/DDBJ whole genome shotgun (WGS) entry which is preliminary data.</text>
</comment>
<dbReference type="SUPFAM" id="SSF56349">
    <property type="entry name" value="DNA breaking-rejoining enzymes"/>
    <property type="match status" value="1"/>
</dbReference>
<dbReference type="GO" id="GO:0006310">
    <property type="term" value="P:DNA recombination"/>
    <property type="evidence" value="ECO:0007669"/>
    <property type="project" value="UniProtKB-KW"/>
</dbReference>